<reference evidence="2 3" key="2">
    <citation type="journal article" date="2011" name="Stand. Genomic Sci.">
        <title>Complete genome sequence of Tsukamurella paurometabola type strain (no. 33).</title>
        <authorList>
            <person name="Munk A.C."/>
            <person name="Lapidus A."/>
            <person name="Lucas S."/>
            <person name="Nolan M."/>
            <person name="Tice H."/>
            <person name="Cheng J.F."/>
            <person name="Del Rio T.G."/>
            <person name="Goodwin L."/>
            <person name="Pitluck S."/>
            <person name="Liolios K."/>
            <person name="Huntemann M."/>
            <person name="Ivanova N."/>
            <person name="Mavromatis K."/>
            <person name="Mikhailova N."/>
            <person name="Pati A."/>
            <person name="Chen A."/>
            <person name="Palaniappan K."/>
            <person name="Tapia R."/>
            <person name="Han C."/>
            <person name="Land M."/>
            <person name="Hauser L."/>
            <person name="Chang Y.J."/>
            <person name="Jeffries C.D."/>
            <person name="Brettin T."/>
            <person name="Yasawong M."/>
            <person name="Brambilla E.M."/>
            <person name="Rohde M."/>
            <person name="Sikorski J."/>
            <person name="Goker M."/>
            <person name="Detter J.C."/>
            <person name="Woyke T."/>
            <person name="Bristow J."/>
            <person name="Eisen J.A."/>
            <person name="Markowitz V."/>
            <person name="Hugenholtz P."/>
            <person name="Kyrpides N.C."/>
            <person name="Klenk H.P."/>
        </authorList>
    </citation>
    <scope>NUCLEOTIDE SEQUENCE [LARGE SCALE GENOMIC DNA]</scope>
    <source>
        <strain evidence="3">ATCC 8368 / DSM 20162 / CCUG 35730 / CIP 100753 / JCM 10117 / KCTC 9821 / NBRC 16120 / NCIMB 702349 / NCTC 13040</strain>
    </source>
</reference>
<evidence type="ECO:0000313" key="2">
    <source>
        <dbReference type="EMBL" id="ADG76705.1"/>
    </source>
</evidence>
<feature type="transmembrane region" description="Helical" evidence="1">
    <location>
        <begin position="77"/>
        <end position="99"/>
    </location>
</feature>
<sequence length="146" mass="14016">MSATHSTGPTRPELTAVAVGGAVGAAVTYSVQLHGDDTGAGAAAVPLLTIVLAGVGCLLMGALLGGVGDLLPRTVRALLIGTAGGITPLATYAAVGLTVRSGTASAVFLIGTPLVALVAGTGGYFAASLVTRRGAAQHSEPGETPA</sequence>
<dbReference type="RefSeq" id="WP_013124760.1">
    <property type="nucleotide sequence ID" value="NC_014158.1"/>
</dbReference>
<evidence type="ECO:0000256" key="1">
    <source>
        <dbReference type="SAM" id="Phobius"/>
    </source>
</evidence>
<dbReference type="HOGENOM" id="CLU_1776659_0_0_11"/>
<feature type="transmembrane region" description="Helical" evidence="1">
    <location>
        <begin position="43"/>
        <end position="65"/>
    </location>
</feature>
<proteinExistence type="predicted"/>
<feature type="transmembrane region" description="Helical" evidence="1">
    <location>
        <begin position="105"/>
        <end position="127"/>
    </location>
</feature>
<keyword evidence="3" id="KW-1185">Reference proteome</keyword>
<reference evidence="3" key="1">
    <citation type="submission" date="2010-03" db="EMBL/GenBank/DDBJ databases">
        <title>The complete chromosome of Tsukamurella paurometabola DSM 20162.</title>
        <authorList>
            <consortium name="US DOE Joint Genome Institute (JGI-PGF)"/>
            <person name="Lucas S."/>
            <person name="Copeland A."/>
            <person name="Lapidus A."/>
            <person name="Glavina del Rio T."/>
            <person name="Dalin E."/>
            <person name="Tice H."/>
            <person name="Bruce D."/>
            <person name="Goodwin L."/>
            <person name="Pitluck S."/>
            <person name="Kyrpides N."/>
            <person name="Mavromatis K."/>
            <person name="Ivanova N."/>
            <person name="Mikhailova N."/>
            <person name="Munk A.C."/>
            <person name="Brettin T."/>
            <person name="Detter J.C."/>
            <person name="Tapia R."/>
            <person name="Han C."/>
            <person name="Larimer F."/>
            <person name="Land M."/>
            <person name="Hauser L."/>
            <person name="Markowitz V."/>
            <person name="Cheng J.-F."/>
            <person name="Hugenholtz P."/>
            <person name="Woyke T."/>
            <person name="Wu D."/>
            <person name="Jando M."/>
            <person name="Brambilla E."/>
            <person name="Klenk H.-P."/>
            <person name="Eisen J.A."/>
        </authorList>
    </citation>
    <scope>NUCLEOTIDE SEQUENCE [LARGE SCALE GENOMIC DNA]</scope>
    <source>
        <strain evidence="3">ATCC 8368 / DSM 20162 / CCUG 35730 / CIP 100753 / JCM 10117 / KCTC 9821 / NBRC 16120 / NCIMB 702349 / NCTC 13040</strain>
    </source>
</reference>
<dbReference type="EMBL" id="CP001966">
    <property type="protein sequence ID" value="ADG76705.1"/>
    <property type="molecule type" value="Genomic_DNA"/>
</dbReference>
<keyword evidence="1" id="KW-1133">Transmembrane helix</keyword>
<dbReference type="STRING" id="521096.Tpau_0051"/>
<protein>
    <submittedName>
        <fullName evidence="2">Camphor resistance protein CrcB</fullName>
    </submittedName>
</protein>
<dbReference type="AlphaFoldDB" id="D5UPT7"/>
<keyword evidence="1" id="KW-0812">Transmembrane</keyword>
<feature type="transmembrane region" description="Helical" evidence="1">
    <location>
        <begin position="12"/>
        <end position="31"/>
    </location>
</feature>
<accession>D5UPT7</accession>
<organism evidence="2 3">
    <name type="scientific">Tsukamurella paurometabola (strain ATCC 8368 / DSM 20162 / CCUG 35730 / CIP 100753 / JCM 10117 / KCTC 9821 / NBRC 16120 / NCIMB 702349 / NCTC 13040)</name>
    <name type="common">Corynebacterium paurometabolum</name>
    <dbReference type="NCBI Taxonomy" id="521096"/>
    <lineage>
        <taxon>Bacteria</taxon>
        <taxon>Bacillati</taxon>
        <taxon>Actinomycetota</taxon>
        <taxon>Actinomycetes</taxon>
        <taxon>Mycobacteriales</taxon>
        <taxon>Tsukamurellaceae</taxon>
        <taxon>Tsukamurella</taxon>
    </lineage>
</organism>
<gene>
    <name evidence="2" type="ordered locus">Tpau_0051</name>
</gene>
<name>D5UPT7_TSUPD</name>
<keyword evidence="1" id="KW-0472">Membrane</keyword>
<dbReference type="KEGG" id="tpr:Tpau_0051"/>
<dbReference type="Proteomes" id="UP000001213">
    <property type="component" value="Chromosome"/>
</dbReference>
<evidence type="ECO:0000313" key="3">
    <source>
        <dbReference type="Proteomes" id="UP000001213"/>
    </source>
</evidence>